<dbReference type="PANTHER" id="PTHR35391:SF5">
    <property type="entry name" value="DUF6590 DOMAIN-CONTAINING PROTEIN"/>
    <property type="match status" value="1"/>
</dbReference>
<evidence type="ECO:0000313" key="3">
    <source>
        <dbReference type="Proteomes" id="UP000800093"/>
    </source>
</evidence>
<dbReference type="PANTHER" id="PTHR35391">
    <property type="entry name" value="C2H2-TYPE DOMAIN-CONTAINING PROTEIN-RELATED"/>
    <property type="match status" value="1"/>
</dbReference>
<proteinExistence type="predicted"/>
<feature type="domain" description="DUF6590" evidence="1">
    <location>
        <begin position="31"/>
        <end position="178"/>
    </location>
</feature>
<protein>
    <recommendedName>
        <fullName evidence="1">DUF6590 domain-containing protein</fullName>
    </recommendedName>
</protein>
<dbReference type="OrthoDB" id="3559580at2759"/>
<feature type="domain" description="DUF6590" evidence="1">
    <location>
        <begin position="308"/>
        <end position="442"/>
    </location>
</feature>
<comment type="caution">
    <text evidence="2">The sequence shown here is derived from an EMBL/GenBank/DDBJ whole genome shotgun (WGS) entry which is preliminary data.</text>
</comment>
<dbReference type="InterPro" id="IPR046497">
    <property type="entry name" value="DUF6590"/>
</dbReference>
<sequence>MKDRDWIQVYPLSSNQYPTNISMGYAVRNVKFFTIGRVFSILSTDGSGNFEKRDPANVFSVLFGEKVYSTIARFVCVQNARGFCYACPVLTYGGQGTLKSGCDPQEHSIMYLRGDVPTLLPGEKSLQKEPIEIVPAASDRKILDHTSRIRFGRGQAIQYNVKAKDIGHVSEEHIPLLVRYWREEMGMDCPGSCSRVAPYVGKHAIRELGDYVKAPRDINSPKEALMNSTNPGDTDDKVHIEENRLIEPMQENAPWHSKSSETLLPFQESQLISPRRHTFRTDETEYVMITEVPGRLHSGFQPVHRPRAYFKRGRIFMVLWPELAGNPETERTIYWKIRRFVVIRPKSSHCLCLPIHTYGGKATTKAGISAQEHAPLIPIGTEVELYEGEQSEHEPLYMKAEDPTIPKNGLSRVNFGDVCSIKHHIKVRNVGRLLAESLKRLEGYFSGALRVDNA</sequence>
<name>A0A9P4K659_9PLEO</name>
<keyword evidence="3" id="KW-1185">Reference proteome</keyword>
<evidence type="ECO:0000313" key="2">
    <source>
        <dbReference type="EMBL" id="KAF2262816.1"/>
    </source>
</evidence>
<accession>A0A9P4K659</accession>
<dbReference type="EMBL" id="ML986635">
    <property type="protein sequence ID" value="KAF2262816.1"/>
    <property type="molecule type" value="Genomic_DNA"/>
</dbReference>
<dbReference type="Pfam" id="PF20233">
    <property type="entry name" value="DUF6590"/>
    <property type="match status" value="2"/>
</dbReference>
<organism evidence="2 3">
    <name type="scientific">Lojkania enalia</name>
    <dbReference type="NCBI Taxonomy" id="147567"/>
    <lineage>
        <taxon>Eukaryota</taxon>
        <taxon>Fungi</taxon>
        <taxon>Dikarya</taxon>
        <taxon>Ascomycota</taxon>
        <taxon>Pezizomycotina</taxon>
        <taxon>Dothideomycetes</taxon>
        <taxon>Pleosporomycetidae</taxon>
        <taxon>Pleosporales</taxon>
        <taxon>Pleosporales incertae sedis</taxon>
        <taxon>Lojkania</taxon>
    </lineage>
</organism>
<gene>
    <name evidence="2" type="ORF">CC78DRAFT_582140</name>
</gene>
<reference evidence="3" key="1">
    <citation type="journal article" date="2020" name="Stud. Mycol.">
        <title>101 Dothideomycetes genomes: A test case for predicting lifestyles and emergence of pathogens.</title>
        <authorList>
            <person name="Haridas S."/>
            <person name="Albert R."/>
            <person name="Binder M."/>
            <person name="Bloem J."/>
            <person name="LaButti K."/>
            <person name="Salamov A."/>
            <person name="Andreopoulos B."/>
            <person name="Baker S."/>
            <person name="Barry K."/>
            <person name="Bills G."/>
            <person name="Bluhm B."/>
            <person name="Cannon C."/>
            <person name="Castanera R."/>
            <person name="Culley D."/>
            <person name="Daum C."/>
            <person name="Ezra D."/>
            <person name="Gonzalez J."/>
            <person name="Henrissat B."/>
            <person name="Kuo A."/>
            <person name="Liang C."/>
            <person name="Lipzen A."/>
            <person name="Lutzoni F."/>
            <person name="Magnuson J."/>
            <person name="Mondo S."/>
            <person name="Nolan M."/>
            <person name="Ohm R."/>
            <person name="Pangilinan J."/>
            <person name="Park H.-J."/>
            <person name="Ramirez L."/>
            <person name="Alfaro M."/>
            <person name="Sun H."/>
            <person name="Tritt A."/>
            <person name="Yoshinaga Y."/>
            <person name="Zwiers L.-H."/>
            <person name="Turgeon B."/>
            <person name="Goodwin S."/>
            <person name="Spatafora J."/>
            <person name="Crous P."/>
            <person name="Grigoriev I."/>
        </authorList>
    </citation>
    <scope>NUCLEOTIDE SEQUENCE [LARGE SCALE GENOMIC DNA]</scope>
    <source>
        <strain evidence="3">CBS 304.66</strain>
    </source>
</reference>
<dbReference type="Proteomes" id="UP000800093">
    <property type="component" value="Unassembled WGS sequence"/>
</dbReference>
<dbReference type="AlphaFoldDB" id="A0A9P4K659"/>
<evidence type="ECO:0000259" key="1">
    <source>
        <dbReference type="Pfam" id="PF20233"/>
    </source>
</evidence>